<sequence length="171" mass="18608">MVVRSGPEVPLVTSSDTEALDAFVRVAHRVVWAAVATVDRRGRPRSRVLHPYWQRTPDGLVGWVFTRPTPLKLAHLAAAPFASCTYWDPGAYETAVAECDAALVGDAATRRLVWDLFAQAPQPLGYDPRILGVDGPLDEAIVVLRLEPWRLSTGGALPTAPRHGWVRPAAA</sequence>
<dbReference type="EMBL" id="JAGSOV010000082">
    <property type="protein sequence ID" value="MCO1660366.1"/>
    <property type="molecule type" value="Genomic_DNA"/>
</dbReference>
<name>A0ABT1ABR1_9PSEU</name>
<evidence type="ECO:0000313" key="2">
    <source>
        <dbReference type="Proteomes" id="UP001165283"/>
    </source>
</evidence>
<comment type="caution">
    <text evidence="1">The sequence shown here is derived from an EMBL/GenBank/DDBJ whole genome shotgun (WGS) entry which is preliminary data.</text>
</comment>
<organism evidence="1 2">
    <name type="scientific">Pseudonocardia humida</name>
    <dbReference type="NCBI Taxonomy" id="2800819"/>
    <lineage>
        <taxon>Bacteria</taxon>
        <taxon>Bacillati</taxon>
        <taxon>Actinomycetota</taxon>
        <taxon>Actinomycetes</taxon>
        <taxon>Pseudonocardiales</taxon>
        <taxon>Pseudonocardiaceae</taxon>
        <taxon>Pseudonocardia</taxon>
    </lineage>
</organism>
<keyword evidence="2" id="KW-1185">Reference proteome</keyword>
<dbReference type="RefSeq" id="WP_252445831.1">
    <property type="nucleotide sequence ID" value="NZ_JAGSOV010000082.1"/>
</dbReference>
<protein>
    <submittedName>
        <fullName evidence="1">Pyridoxamine 5'-phosphate oxidase family protein</fullName>
    </submittedName>
</protein>
<evidence type="ECO:0000313" key="1">
    <source>
        <dbReference type="EMBL" id="MCO1660366.1"/>
    </source>
</evidence>
<reference evidence="1" key="1">
    <citation type="submission" date="2021-04" db="EMBL/GenBank/DDBJ databases">
        <title>Pseudonocardia sp. nov., isolated from sandy soil of mangrove forest.</title>
        <authorList>
            <person name="Zan Z."/>
            <person name="Huang R."/>
            <person name="Liu W."/>
        </authorList>
    </citation>
    <scope>NUCLEOTIDE SEQUENCE</scope>
    <source>
        <strain evidence="1">S2-4</strain>
    </source>
</reference>
<proteinExistence type="predicted"/>
<dbReference type="Proteomes" id="UP001165283">
    <property type="component" value="Unassembled WGS sequence"/>
</dbReference>
<gene>
    <name evidence="1" type="ORF">KDL28_35435</name>
</gene>
<dbReference type="SUPFAM" id="SSF50475">
    <property type="entry name" value="FMN-binding split barrel"/>
    <property type="match status" value="1"/>
</dbReference>
<dbReference type="InterPro" id="IPR012349">
    <property type="entry name" value="Split_barrel_FMN-bd"/>
</dbReference>
<accession>A0ABT1ABR1</accession>
<dbReference type="Gene3D" id="2.30.110.10">
    <property type="entry name" value="Electron Transport, Fmn-binding Protein, Chain A"/>
    <property type="match status" value="1"/>
</dbReference>